<sequence length="109" mass="11514">MKKAFLRSVGLTAACCCMALGAWSTSAGEADALSQKSQAAFTKSALQCYATHGSPNDIVCYRNSWKAEFRHGEVVYVPILIQVPAPANPPSVTTVDSLNDIHPSTTSPG</sequence>
<dbReference type="AlphaFoldDB" id="A0A5Q0LDS2"/>
<dbReference type="Proteomes" id="UP000326179">
    <property type="component" value="Chromosome"/>
</dbReference>
<reference evidence="2 3" key="1">
    <citation type="submission" date="2019-10" db="EMBL/GenBank/DDBJ databases">
        <title>A novel species.</title>
        <authorList>
            <person name="Gao J."/>
        </authorList>
    </citation>
    <scope>NUCLEOTIDE SEQUENCE [LARGE SCALE GENOMIC DNA]</scope>
    <source>
        <strain evidence="2 3">QMT-28</strain>
    </source>
</reference>
<feature type="signal peptide" evidence="1">
    <location>
        <begin position="1"/>
        <end position="27"/>
    </location>
</feature>
<feature type="chain" id="PRO_5038339709" evidence="1">
    <location>
        <begin position="28"/>
        <end position="109"/>
    </location>
</feature>
<dbReference type="EMBL" id="CP045643">
    <property type="protein sequence ID" value="QFZ75193.1"/>
    <property type="molecule type" value="Genomic_DNA"/>
</dbReference>
<keyword evidence="3" id="KW-1185">Reference proteome</keyword>
<protein>
    <submittedName>
        <fullName evidence="2">Uncharacterized protein</fullName>
    </submittedName>
</protein>
<dbReference type="KEGG" id="sfy:GFH48_19680"/>
<organism evidence="2 3">
    <name type="scientific">Streptomyces fagopyri</name>
    <dbReference type="NCBI Taxonomy" id="2662397"/>
    <lineage>
        <taxon>Bacteria</taxon>
        <taxon>Bacillati</taxon>
        <taxon>Actinomycetota</taxon>
        <taxon>Actinomycetes</taxon>
        <taxon>Kitasatosporales</taxon>
        <taxon>Streptomycetaceae</taxon>
        <taxon>Streptomyces</taxon>
    </lineage>
</organism>
<keyword evidence="1" id="KW-0732">Signal</keyword>
<accession>A0A5Q0LDS2</accession>
<evidence type="ECO:0000256" key="1">
    <source>
        <dbReference type="SAM" id="SignalP"/>
    </source>
</evidence>
<proteinExistence type="predicted"/>
<name>A0A5Q0LDS2_9ACTN</name>
<dbReference type="RefSeq" id="WP_153289465.1">
    <property type="nucleotide sequence ID" value="NZ_CP045643.1"/>
</dbReference>
<evidence type="ECO:0000313" key="2">
    <source>
        <dbReference type="EMBL" id="QFZ75193.1"/>
    </source>
</evidence>
<evidence type="ECO:0000313" key="3">
    <source>
        <dbReference type="Proteomes" id="UP000326179"/>
    </source>
</evidence>
<gene>
    <name evidence="2" type="ORF">GFH48_19680</name>
</gene>